<dbReference type="AlphaFoldDB" id="A0A174J5I8"/>
<organism evidence="1 2">
    <name type="scientific">Flavonifractor plautii</name>
    <name type="common">Fusobacterium plautii</name>
    <dbReference type="NCBI Taxonomy" id="292800"/>
    <lineage>
        <taxon>Bacteria</taxon>
        <taxon>Bacillati</taxon>
        <taxon>Bacillota</taxon>
        <taxon>Clostridia</taxon>
        <taxon>Eubacteriales</taxon>
        <taxon>Oscillospiraceae</taxon>
        <taxon>Flavonifractor</taxon>
    </lineage>
</organism>
<dbReference type="EMBL" id="CYZT01000210">
    <property type="protein sequence ID" value="CUO93536.1"/>
    <property type="molecule type" value="Genomic_DNA"/>
</dbReference>
<evidence type="ECO:0000313" key="1">
    <source>
        <dbReference type="EMBL" id="CUO93536.1"/>
    </source>
</evidence>
<proteinExistence type="predicted"/>
<gene>
    <name evidence="1" type="ORF">ERS852411_02409</name>
</gene>
<dbReference type="Proteomes" id="UP000095746">
    <property type="component" value="Unassembled WGS sequence"/>
</dbReference>
<name>A0A174J5I8_FLAPL</name>
<reference evidence="1 2" key="1">
    <citation type="submission" date="2015-09" db="EMBL/GenBank/DDBJ databases">
        <authorList>
            <consortium name="Pathogen Informatics"/>
        </authorList>
    </citation>
    <scope>NUCLEOTIDE SEQUENCE [LARGE SCALE GENOMIC DNA]</scope>
    <source>
        <strain evidence="1 2">2789STDY5608854</strain>
    </source>
</reference>
<protein>
    <submittedName>
        <fullName evidence="1">Uncharacterized protein</fullName>
    </submittedName>
</protein>
<sequence>MPSGATMTAFPPVPVVKAPLSLVPIARLPRPMLVESAPPSAYTTPPLMVTVPL</sequence>
<accession>A0A174J5I8</accession>
<evidence type="ECO:0000313" key="2">
    <source>
        <dbReference type="Proteomes" id="UP000095746"/>
    </source>
</evidence>